<protein>
    <recommendedName>
        <fullName evidence="2">Amidohydrolase-related domain-containing protein</fullName>
    </recommendedName>
</protein>
<dbReference type="GO" id="GO:0016787">
    <property type="term" value="F:hydrolase activity"/>
    <property type="evidence" value="ECO:0007669"/>
    <property type="project" value="InterPro"/>
</dbReference>
<dbReference type="InterPro" id="IPR032465">
    <property type="entry name" value="ACMSD"/>
</dbReference>
<dbReference type="EMBL" id="BARW01015334">
    <property type="protein sequence ID" value="GAI93556.1"/>
    <property type="molecule type" value="Genomic_DNA"/>
</dbReference>
<proteinExistence type="predicted"/>
<sequence length="257" mass="29458">MIVDTHIHISNPGNKRKSLFEVKDELLDSMKKQGIRYSIVIPDNVLNPQCADIDTVFEILKDEKQFFVLGTINIFKDKAAHMVRLDNLLKTKKIHGIKLFPGHDPFYPTDKRCEPVYGLCIKYGLPVVIHTGIQSENNAECAKYNDPKHIIKIAQKHSKLAVVIAHFFWPKMDYCYELTKDIEGIYYDTSGMADPEVLEASGGFDKVRRILEKSVLRKPNNAVFGTDWPICSVRKHRELIKSLKVSQELKDKVFSLN</sequence>
<dbReference type="CDD" id="cd01292">
    <property type="entry name" value="metallo-dependent_hydrolases"/>
    <property type="match status" value="1"/>
</dbReference>
<dbReference type="GO" id="GO:0016831">
    <property type="term" value="F:carboxy-lyase activity"/>
    <property type="evidence" value="ECO:0007669"/>
    <property type="project" value="InterPro"/>
</dbReference>
<organism evidence="3">
    <name type="scientific">marine sediment metagenome</name>
    <dbReference type="NCBI Taxonomy" id="412755"/>
    <lineage>
        <taxon>unclassified sequences</taxon>
        <taxon>metagenomes</taxon>
        <taxon>ecological metagenomes</taxon>
    </lineage>
</organism>
<dbReference type="Pfam" id="PF04909">
    <property type="entry name" value="Amidohydro_2"/>
    <property type="match status" value="1"/>
</dbReference>
<dbReference type="PANTHER" id="PTHR21240">
    <property type="entry name" value="2-AMINO-3-CARBOXYLMUCONATE-6-SEMIALDEHYDE DECARBOXYLASE"/>
    <property type="match status" value="1"/>
</dbReference>
<name>X1TQC5_9ZZZZ</name>
<comment type="caution">
    <text evidence="3">The sequence shown here is derived from an EMBL/GenBank/DDBJ whole genome shotgun (WGS) entry which is preliminary data.</text>
</comment>
<reference evidence="3" key="1">
    <citation type="journal article" date="2014" name="Front. Microbiol.">
        <title>High frequency of phylogenetically diverse reductive dehalogenase-homologous genes in deep subseafloor sedimentary metagenomes.</title>
        <authorList>
            <person name="Kawai M."/>
            <person name="Futagami T."/>
            <person name="Toyoda A."/>
            <person name="Takaki Y."/>
            <person name="Nishi S."/>
            <person name="Hori S."/>
            <person name="Arai W."/>
            <person name="Tsubouchi T."/>
            <person name="Morono Y."/>
            <person name="Uchiyama I."/>
            <person name="Ito T."/>
            <person name="Fujiyama A."/>
            <person name="Inagaki F."/>
            <person name="Takami H."/>
        </authorList>
    </citation>
    <scope>NUCLEOTIDE SEQUENCE</scope>
    <source>
        <strain evidence="3">Expedition CK06-06</strain>
    </source>
</reference>
<dbReference type="Gene3D" id="3.20.20.140">
    <property type="entry name" value="Metal-dependent hydrolases"/>
    <property type="match status" value="1"/>
</dbReference>
<feature type="domain" description="Amidohydrolase-related" evidence="2">
    <location>
        <begin position="77"/>
        <end position="257"/>
    </location>
</feature>
<dbReference type="SUPFAM" id="SSF51556">
    <property type="entry name" value="Metallo-dependent hydrolases"/>
    <property type="match status" value="1"/>
</dbReference>
<dbReference type="AlphaFoldDB" id="X1TQC5"/>
<evidence type="ECO:0000313" key="3">
    <source>
        <dbReference type="EMBL" id="GAI93556.1"/>
    </source>
</evidence>
<accession>X1TQC5</accession>
<evidence type="ECO:0000259" key="2">
    <source>
        <dbReference type="Pfam" id="PF04909"/>
    </source>
</evidence>
<keyword evidence="1" id="KW-0456">Lyase</keyword>
<gene>
    <name evidence="3" type="ORF">S12H4_26941</name>
</gene>
<dbReference type="InterPro" id="IPR032466">
    <property type="entry name" value="Metal_Hydrolase"/>
</dbReference>
<evidence type="ECO:0000256" key="1">
    <source>
        <dbReference type="ARBA" id="ARBA00023239"/>
    </source>
</evidence>
<dbReference type="InterPro" id="IPR006680">
    <property type="entry name" value="Amidohydro-rel"/>
</dbReference>
<feature type="non-terminal residue" evidence="3">
    <location>
        <position position="257"/>
    </location>
</feature>
<dbReference type="PANTHER" id="PTHR21240:SF19">
    <property type="entry name" value="CATALYTIC_ HYDROLASE"/>
    <property type="match status" value="1"/>
</dbReference>